<evidence type="ECO:0000313" key="2">
    <source>
        <dbReference type="Proteomes" id="UP001417504"/>
    </source>
</evidence>
<comment type="caution">
    <text evidence="1">The sequence shown here is derived from an EMBL/GenBank/DDBJ whole genome shotgun (WGS) entry which is preliminary data.</text>
</comment>
<sequence>MVPGTKHYAFKIDLLGRAGLVPDEALDLIKRIQLKQMQMCGAHCFQSAKLLGM</sequence>
<protein>
    <submittedName>
        <fullName evidence="1">Uncharacterized protein</fullName>
    </submittedName>
</protein>
<accession>A0AAP0K4N3</accession>
<gene>
    <name evidence="1" type="ORF">Sjap_005794</name>
</gene>
<dbReference type="AlphaFoldDB" id="A0AAP0K4N3"/>
<evidence type="ECO:0000313" key="1">
    <source>
        <dbReference type="EMBL" id="KAK9145891.1"/>
    </source>
</evidence>
<proteinExistence type="predicted"/>
<dbReference type="EMBL" id="JBBNAE010000002">
    <property type="protein sequence ID" value="KAK9145891.1"/>
    <property type="molecule type" value="Genomic_DNA"/>
</dbReference>
<organism evidence="1 2">
    <name type="scientific">Stephania japonica</name>
    <dbReference type="NCBI Taxonomy" id="461633"/>
    <lineage>
        <taxon>Eukaryota</taxon>
        <taxon>Viridiplantae</taxon>
        <taxon>Streptophyta</taxon>
        <taxon>Embryophyta</taxon>
        <taxon>Tracheophyta</taxon>
        <taxon>Spermatophyta</taxon>
        <taxon>Magnoliopsida</taxon>
        <taxon>Ranunculales</taxon>
        <taxon>Menispermaceae</taxon>
        <taxon>Menispermoideae</taxon>
        <taxon>Cissampelideae</taxon>
        <taxon>Stephania</taxon>
    </lineage>
</organism>
<name>A0AAP0K4N3_9MAGN</name>
<keyword evidence="2" id="KW-1185">Reference proteome</keyword>
<dbReference type="Proteomes" id="UP001417504">
    <property type="component" value="Unassembled WGS sequence"/>
</dbReference>
<reference evidence="1 2" key="1">
    <citation type="submission" date="2024-01" db="EMBL/GenBank/DDBJ databases">
        <title>Genome assemblies of Stephania.</title>
        <authorList>
            <person name="Yang L."/>
        </authorList>
    </citation>
    <scope>NUCLEOTIDE SEQUENCE [LARGE SCALE GENOMIC DNA]</scope>
    <source>
        <strain evidence="1">QJT</strain>
        <tissue evidence="1">Leaf</tissue>
    </source>
</reference>